<feature type="region of interest" description="Disordered" evidence="1">
    <location>
        <begin position="1"/>
        <end position="26"/>
    </location>
</feature>
<organism evidence="3 4">
    <name type="scientific">Tripterygium wilfordii</name>
    <name type="common">Thunder God vine</name>
    <dbReference type="NCBI Taxonomy" id="458696"/>
    <lineage>
        <taxon>Eukaryota</taxon>
        <taxon>Viridiplantae</taxon>
        <taxon>Streptophyta</taxon>
        <taxon>Embryophyta</taxon>
        <taxon>Tracheophyta</taxon>
        <taxon>Spermatophyta</taxon>
        <taxon>Magnoliopsida</taxon>
        <taxon>eudicotyledons</taxon>
        <taxon>Gunneridae</taxon>
        <taxon>Pentapetalae</taxon>
        <taxon>rosids</taxon>
        <taxon>fabids</taxon>
        <taxon>Celastrales</taxon>
        <taxon>Celastraceae</taxon>
        <taxon>Tripterygium</taxon>
    </lineage>
</organism>
<feature type="transmembrane region" description="Helical" evidence="2">
    <location>
        <begin position="231"/>
        <end position="250"/>
    </location>
</feature>
<sequence length="265" mass="29980">MMECKKKNIHEDPTMEKKEEDRRKPKETEYKALHQQFMDLELEWDSIKCFKTMPKIFPSSPTTNSSCVVESLQLLDNSPGTLMSSLQQKRSPSSEREWKVRNNDLAIEEILRDRRAAIESGKLKARRLFDSLESATEIGLQVLVQESEVRSVMSYESDDDDEIENNGALERITQVFPPPSCSSLSSSSKFGGELEEGGELVMKGENVITSIEDRRGDVDDRGGGRHRRWSVVIDWLLIVCAVGIISMKIVNGCQDHKEVSSLVPT</sequence>
<evidence type="ECO:0000256" key="2">
    <source>
        <dbReference type="SAM" id="Phobius"/>
    </source>
</evidence>
<dbReference type="EMBL" id="JAAARO010000008">
    <property type="protein sequence ID" value="KAF5743680.1"/>
    <property type="molecule type" value="Genomic_DNA"/>
</dbReference>
<evidence type="ECO:0000313" key="4">
    <source>
        <dbReference type="Proteomes" id="UP000593562"/>
    </source>
</evidence>
<reference evidence="3 4" key="1">
    <citation type="journal article" date="2020" name="Nat. Commun.">
        <title>Genome of Tripterygium wilfordii and identification of cytochrome P450 involved in triptolide biosynthesis.</title>
        <authorList>
            <person name="Tu L."/>
            <person name="Su P."/>
            <person name="Zhang Z."/>
            <person name="Gao L."/>
            <person name="Wang J."/>
            <person name="Hu T."/>
            <person name="Zhou J."/>
            <person name="Zhang Y."/>
            <person name="Zhao Y."/>
            <person name="Liu Y."/>
            <person name="Song Y."/>
            <person name="Tong Y."/>
            <person name="Lu Y."/>
            <person name="Yang J."/>
            <person name="Xu C."/>
            <person name="Jia M."/>
            <person name="Peters R.J."/>
            <person name="Huang L."/>
            <person name="Gao W."/>
        </authorList>
    </citation>
    <scope>NUCLEOTIDE SEQUENCE [LARGE SCALE GENOMIC DNA]</scope>
    <source>
        <strain evidence="4">cv. XIE 37</strain>
        <tissue evidence="3">Leaf</tissue>
    </source>
</reference>
<keyword evidence="2" id="KW-1133">Transmembrane helix</keyword>
<accession>A0A7J7DBF3</accession>
<dbReference type="InParanoid" id="A0A7J7DBF3"/>
<keyword evidence="2" id="KW-0472">Membrane</keyword>
<evidence type="ECO:0000313" key="3">
    <source>
        <dbReference type="EMBL" id="KAF5743680.1"/>
    </source>
</evidence>
<gene>
    <name evidence="3" type="ORF">HS088_TW08G00265</name>
</gene>
<dbReference type="Proteomes" id="UP000593562">
    <property type="component" value="Unassembled WGS sequence"/>
</dbReference>
<dbReference type="AlphaFoldDB" id="A0A7J7DBF3"/>
<proteinExistence type="predicted"/>
<keyword evidence="2" id="KW-0812">Transmembrane</keyword>
<keyword evidence="4" id="KW-1185">Reference proteome</keyword>
<name>A0A7J7DBF3_TRIWF</name>
<evidence type="ECO:0000256" key="1">
    <source>
        <dbReference type="SAM" id="MobiDB-lite"/>
    </source>
</evidence>
<protein>
    <submittedName>
        <fullName evidence="3">Uncharacterized protein</fullName>
    </submittedName>
</protein>
<comment type="caution">
    <text evidence="3">The sequence shown here is derived from an EMBL/GenBank/DDBJ whole genome shotgun (WGS) entry which is preliminary data.</text>
</comment>